<dbReference type="SUPFAM" id="SSF55257">
    <property type="entry name" value="RBP11-like subunits of RNA polymerase"/>
    <property type="match status" value="1"/>
</dbReference>
<comment type="similarity">
    <text evidence="1 11">Belongs to the RNA polymerase alpha chain family.</text>
</comment>
<evidence type="ECO:0000256" key="11">
    <source>
        <dbReference type="HAMAP-Rule" id="MF_00059"/>
    </source>
</evidence>
<evidence type="ECO:0000256" key="6">
    <source>
        <dbReference type="ARBA" id="ARBA00022695"/>
    </source>
</evidence>
<evidence type="ECO:0000256" key="7">
    <source>
        <dbReference type="ARBA" id="ARBA00023163"/>
    </source>
</evidence>
<dbReference type="InterPro" id="IPR011263">
    <property type="entry name" value="DNA-dir_RNA_pol_RpoA/D/Rpb3"/>
</dbReference>
<evidence type="ECO:0000256" key="8">
    <source>
        <dbReference type="ARBA" id="ARBA00032524"/>
    </source>
</evidence>
<evidence type="ECO:0000256" key="5">
    <source>
        <dbReference type="ARBA" id="ARBA00022679"/>
    </source>
</evidence>
<proteinExistence type="inferred from homology"/>
<evidence type="ECO:0000313" key="13">
    <source>
        <dbReference type="EMBL" id="AJF24046.1"/>
    </source>
</evidence>
<protein>
    <recommendedName>
        <fullName evidence="3 11">DNA-directed RNA polymerase subunit alpha</fullName>
        <shortName evidence="11">RNAP subunit alpha</shortName>
        <ecNumber evidence="2 11">2.7.7.6</ecNumber>
    </recommendedName>
    <alternativeName>
        <fullName evidence="9 11">RNA polymerase subunit alpha</fullName>
    </alternativeName>
    <alternativeName>
        <fullName evidence="8 11">Transcriptase subunit alpha</fullName>
    </alternativeName>
</protein>
<dbReference type="FunFam" id="2.170.120.12:FF:000001">
    <property type="entry name" value="DNA-directed RNA polymerase subunit alpha"/>
    <property type="match status" value="1"/>
</dbReference>
<dbReference type="Pfam" id="PF01000">
    <property type="entry name" value="RNA_pol_A_bac"/>
    <property type="match status" value="1"/>
</dbReference>
<dbReference type="FunFam" id="1.10.150.20:FF:000001">
    <property type="entry name" value="DNA-directed RNA polymerase subunit alpha"/>
    <property type="match status" value="1"/>
</dbReference>
<dbReference type="EC" id="2.7.7.6" evidence="2 11"/>
<evidence type="ECO:0000256" key="2">
    <source>
        <dbReference type="ARBA" id="ARBA00012418"/>
    </source>
</evidence>
<feature type="domain" description="DNA-directed RNA polymerase RpoA/D/Rpb3-type" evidence="12">
    <location>
        <begin position="23"/>
        <end position="230"/>
    </location>
</feature>
<gene>
    <name evidence="11" type="primary">rpoA</name>
    <name evidence="13" type="ORF">O3E_00595</name>
</gene>
<evidence type="ECO:0000256" key="10">
    <source>
        <dbReference type="ARBA" id="ARBA00048552"/>
    </source>
</evidence>
<feature type="region of interest" description="Alpha C-terminal domain (alpha-CTD)" evidence="11">
    <location>
        <begin position="252"/>
        <end position="330"/>
    </location>
</feature>
<dbReference type="InterPro" id="IPR011260">
    <property type="entry name" value="RNAP_asu_C"/>
</dbReference>
<dbReference type="Pfam" id="PF03118">
    <property type="entry name" value="RNA_pol_A_CTD"/>
    <property type="match status" value="1"/>
</dbReference>
<dbReference type="EMBL" id="CP007563">
    <property type="protein sequence ID" value="AJF24046.1"/>
    <property type="molecule type" value="Genomic_DNA"/>
</dbReference>
<dbReference type="KEGG" id="paly:O3E_00595"/>
<comment type="catalytic activity">
    <reaction evidence="10 11">
        <text>RNA(n) + a ribonucleoside 5'-triphosphate = RNA(n+1) + diphosphate</text>
        <dbReference type="Rhea" id="RHEA:21248"/>
        <dbReference type="Rhea" id="RHEA-COMP:14527"/>
        <dbReference type="Rhea" id="RHEA-COMP:17342"/>
        <dbReference type="ChEBI" id="CHEBI:33019"/>
        <dbReference type="ChEBI" id="CHEBI:61557"/>
        <dbReference type="ChEBI" id="CHEBI:140395"/>
        <dbReference type="EC" id="2.7.7.6"/>
    </reaction>
</comment>
<keyword evidence="6 11" id="KW-0548">Nucleotidyltransferase</keyword>
<evidence type="ECO:0000256" key="3">
    <source>
        <dbReference type="ARBA" id="ARBA00015972"/>
    </source>
</evidence>
<dbReference type="GO" id="GO:0006351">
    <property type="term" value="P:DNA-templated transcription"/>
    <property type="evidence" value="ECO:0007669"/>
    <property type="project" value="UniProtKB-UniRule"/>
</dbReference>
<dbReference type="HAMAP" id="MF_00059">
    <property type="entry name" value="RNApol_bact_RpoA"/>
    <property type="match status" value="1"/>
</dbReference>
<keyword evidence="4 11" id="KW-0240">DNA-directed RNA polymerase</keyword>
<dbReference type="NCBIfam" id="NF003519">
    <property type="entry name" value="PRK05182.2-5"/>
    <property type="match status" value="1"/>
</dbReference>
<dbReference type="Gene3D" id="2.170.120.12">
    <property type="entry name" value="DNA-directed RNA polymerase, insert domain"/>
    <property type="match status" value="1"/>
</dbReference>
<dbReference type="Proteomes" id="UP000031624">
    <property type="component" value="Chromosome"/>
</dbReference>
<accession>A0AAU8RQQ5</accession>
<dbReference type="RefSeq" id="WP_202947206.1">
    <property type="nucleotide sequence ID" value="NZ_CP007563.1"/>
</dbReference>
<comment type="domain">
    <text evidence="11">The N-terminal domain is essential for RNAP assembly and basal transcription, whereas the C-terminal domain is involved in interaction with transcriptional regulators and with upstream promoter elements.</text>
</comment>
<dbReference type="AlphaFoldDB" id="A0AAU8RQQ5"/>
<dbReference type="Gene3D" id="1.10.150.20">
    <property type="entry name" value="5' to 3' exonuclease, C-terminal subdomain"/>
    <property type="match status" value="1"/>
</dbReference>
<keyword evidence="7 11" id="KW-0804">Transcription</keyword>
<dbReference type="SUPFAM" id="SSF56553">
    <property type="entry name" value="Insert subdomain of RNA polymerase alpha subunit"/>
    <property type="match status" value="1"/>
</dbReference>
<evidence type="ECO:0000259" key="12">
    <source>
        <dbReference type="SMART" id="SM00662"/>
    </source>
</evidence>
<comment type="subunit">
    <text evidence="11">Homodimer. The RNAP catalytic core consists of 2 alpha, 1 beta, 1 beta' and 1 omega subunit. When a sigma factor is associated with the core the holoenzyme is formed, which can initiate transcription.</text>
</comment>
<dbReference type="NCBIfam" id="NF003513">
    <property type="entry name" value="PRK05182.1-2"/>
    <property type="match status" value="1"/>
</dbReference>
<sequence length="330" mass="37309">MMSSVNEFVRPSKINVEAISNNHAIISLEPLERGFGHTLGNALRRILLSYMPGCAVVEAEIKGVQHEYSVIDGIKEDVIEIILNIKEIAIKLYGIDEIELELKKIGSGVVKAGDIKARQDVEIINPDHVIAHLNDHGELNMKLRFVRGRGYEPAYLRNKSDKNFGRIQIDAKFSPVKRVAYFVESARVEQKTDFDKLIIELETNGTLDPEEAIRTSAKILRNQLDFFVDLSCENKKHVENEVEHDRRTDTKIDKALLLPVEDLELTVRSANCLKAENIFYIGDLVKRTEGELLKTPNLGKKSLNEIKKVLKVRGLALGMHIDLWPPGKKN</sequence>
<evidence type="ECO:0000256" key="9">
    <source>
        <dbReference type="ARBA" id="ARBA00033070"/>
    </source>
</evidence>
<feature type="region of interest" description="Alpha N-terminal domain (alpha-NTD)" evidence="11">
    <location>
        <begin position="1"/>
        <end position="233"/>
    </location>
</feature>
<dbReference type="InterPro" id="IPR036603">
    <property type="entry name" value="RBP11-like"/>
</dbReference>
<dbReference type="GO" id="GO:0003899">
    <property type="term" value="F:DNA-directed RNA polymerase activity"/>
    <property type="evidence" value="ECO:0007669"/>
    <property type="project" value="UniProtKB-UniRule"/>
</dbReference>
<keyword evidence="5 11" id="KW-0808">Transferase</keyword>
<comment type="function">
    <text evidence="11">DNA-dependent RNA polymerase catalyzes the transcription of DNA into RNA using the four ribonucleoside triphosphates as substrates.</text>
</comment>
<dbReference type="GO" id="GO:0046983">
    <property type="term" value="F:protein dimerization activity"/>
    <property type="evidence" value="ECO:0007669"/>
    <property type="project" value="InterPro"/>
</dbReference>
<organism evidence="13 14">
    <name type="scientific">Candidatus Portiera aleyrodidarum MED</name>
    <name type="common">Bemisia tabaci</name>
    <dbReference type="NCBI Taxonomy" id="1163752"/>
    <lineage>
        <taxon>Bacteria</taxon>
        <taxon>Pseudomonadati</taxon>
        <taxon>Pseudomonadota</taxon>
        <taxon>Gammaproteobacteria</taxon>
        <taxon>Candidatus Johnevansiales</taxon>
        <taxon>Candidatus Johnevansiaceae</taxon>
        <taxon>Candidatus Portiera</taxon>
    </lineage>
</organism>
<evidence type="ECO:0000256" key="4">
    <source>
        <dbReference type="ARBA" id="ARBA00022478"/>
    </source>
</evidence>
<evidence type="ECO:0000256" key="1">
    <source>
        <dbReference type="ARBA" id="ARBA00007123"/>
    </source>
</evidence>
<dbReference type="CDD" id="cd06928">
    <property type="entry name" value="RNAP_alpha_NTD"/>
    <property type="match status" value="1"/>
</dbReference>
<dbReference type="SMART" id="SM00662">
    <property type="entry name" value="RPOLD"/>
    <property type="match status" value="1"/>
</dbReference>
<dbReference type="GO" id="GO:0000428">
    <property type="term" value="C:DNA-directed RNA polymerase complex"/>
    <property type="evidence" value="ECO:0007669"/>
    <property type="project" value="UniProtKB-KW"/>
</dbReference>
<dbReference type="InterPro" id="IPR011773">
    <property type="entry name" value="DNA-dir_RpoA"/>
</dbReference>
<dbReference type="InterPro" id="IPR011262">
    <property type="entry name" value="DNA-dir_RNA_pol_insert"/>
</dbReference>
<dbReference type="Pfam" id="PF01193">
    <property type="entry name" value="RNA_pol_L"/>
    <property type="match status" value="1"/>
</dbReference>
<name>A0AAU8RQQ5_9GAMM</name>
<dbReference type="NCBIfam" id="TIGR02027">
    <property type="entry name" value="rpoA"/>
    <property type="match status" value="1"/>
</dbReference>
<dbReference type="GO" id="GO:0005737">
    <property type="term" value="C:cytoplasm"/>
    <property type="evidence" value="ECO:0007669"/>
    <property type="project" value="UniProtKB-ARBA"/>
</dbReference>
<evidence type="ECO:0000313" key="14">
    <source>
        <dbReference type="Proteomes" id="UP000031624"/>
    </source>
</evidence>
<dbReference type="InterPro" id="IPR036643">
    <property type="entry name" value="RNApol_insert_sf"/>
</dbReference>
<dbReference type="SUPFAM" id="SSF47789">
    <property type="entry name" value="C-terminal domain of RNA polymerase alpha subunit"/>
    <property type="match status" value="1"/>
</dbReference>
<dbReference type="GO" id="GO:0003677">
    <property type="term" value="F:DNA binding"/>
    <property type="evidence" value="ECO:0007669"/>
    <property type="project" value="UniProtKB-UniRule"/>
</dbReference>
<dbReference type="Gene3D" id="3.30.1360.10">
    <property type="entry name" value="RNA polymerase, RBP11-like subunit"/>
    <property type="match status" value="1"/>
</dbReference>
<reference evidence="13 14" key="1">
    <citation type="submission" date="2014-04" db="EMBL/GenBank/DDBJ databases">
        <title>Genome reduction and metabolic complementation of the dual endosymbionts in the whitefly Bemisia tabaci.</title>
        <authorList>
            <person name="Rao Q."/>
            <person name="Rollat-Farnier P.-A."/>
            <person name="Zhang Z.-X."/>
            <person name="Santos-Garcia D."/>
            <person name="Silva F.J."/>
            <person name="Moya A."/>
            <person name="Zhu D.-T."/>
            <person name="Klein C.C."/>
            <person name="Vavre F."/>
            <person name="Sagot M.-F."/>
            <person name="Liu S.-S."/>
            <person name="Mouton L."/>
            <person name="Wang X.-W."/>
        </authorList>
    </citation>
    <scope>NUCLEOTIDE SEQUENCE [LARGE SCALE GENOMIC DNA]</scope>
    <source>
        <strain evidence="13 14">BT-Q</strain>
    </source>
</reference>